<evidence type="ECO:0000256" key="2">
    <source>
        <dbReference type="ARBA" id="ARBA00022679"/>
    </source>
</evidence>
<feature type="compositionally biased region" description="Basic and acidic residues" evidence="5">
    <location>
        <begin position="577"/>
        <end position="590"/>
    </location>
</feature>
<dbReference type="GO" id="GO:0005524">
    <property type="term" value="F:ATP binding"/>
    <property type="evidence" value="ECO:0007669"/>
    <property type="project" value="UniProtKB-KW"/>
</dbReference>
<proteinExistence type="inferred from homology"/>
<dbReference type="AlphaFoldDB" id="A0AAJ0A5Z5"/>
<comment type="similarity">
    <text evidence="1">Belongs to the protein kinase superfamily. ADCK protein kinase family.</text>
</comment>
<evidence type="ECO:0000256" key="1">
    <source>
        <dbReference type="ARBA" id="ARBA00009670"/>
    </source>
</evidence>
<dbReference type="GO" id="GO:0016740">
    <property type="term" value="F:transferase activity"/>
    <property type="evidence" value="ECO:0007669"/>
    <property type="project" value="UniProtKB-KW"/>
</dbReference>
<dbReference type="GO" id="GO:0006744">
    <property type="term" value="P:ubiquinone biosynthetic process"/>
    <property type="evidence" value="ECO:0007669"/>
    <property type="project" value="TreeGrafter"/>
</dbReference>
<dbReference type="Proteomes" id="UP001243989">
    <property type="component" value="Unassembled WGS sequence"/>
</dbReference>
<dbReference type="Pfam" id="PF09751">
    <property type="entry name" value="Es2"/>
    <property type="match status" value="1"/>
</dbReference>
<accession>A0AAJ0A5Z5</accession>
<feature type="region of interest" description="Disordered" evidence="5">
    <location>
        <begin position="477"/>
        <end position="555"/>
    </location>
</feature>
<evidence type="ECO:0000256" key="3">
    <source>
        <dbReference type="ARBA" id="ARBA00022741"/>
    </source>
</evidence>
<feature type="region of interest" description="Disordered" evidence="5">
    <location>
        <begin position="214"/>
        <end position="316"/>
    </location>
</feature>
<feature type="compositionally biased region" description="Polar residues" evidence="5">
    <location>
        <begin position="514"/>
        <end position="544"/>
    </location>
</feature>
<dbReference type="SUPFAM" id="SSF56112">
    <property type="entry name" value="Protein kinase-like (PK-like)"/>
    <property type="match status" value="1"/>
</dbReference>
<feature type="region of interest" description="Disordered" evidence="5">
    <location>
        <begin position="1"/>
        <end position="35"/>
    </location>
</feature>
<dbReference type="GeneID" id="85471326"/>
<evidence type="ECO:0000256" key="5">
    <source>
        <dbReference type="SAM" id="MobiDB-lite"/>
    </source>
</evidence>
<evidence type="ECO:0000256" key="4">
    <source>
        <dbReference type="ARBA" id="ARBA00022840"/>
    </source>
</evidence>
<feature type="compositionally biased region" description="Polar residues" evidence="5">
    <location>
        <begin position="619"/>
        <end position="632"/>
    </location>
</feature>
<dbReference type="InterPro" id="IPR011009">
    <property type="entry name" value="Kinase-like_dom_sf"/>
</dbReference>
<feature type="compositionally biased region" description="Low complexity" evidence="5">
    <location>
        <begin position="545"/>
        <end position="555"/>
    </location>
</feature>
<keyword evidence="8" id="KW-1185">Reference proteome</keyword>
<dbReference type="CDD" id="cd13970">
    <property type="entry name" value="ABC1_ADCK3"/>
    <property type="match status" value="1"/>
</dbReference>
<name>A0AAJ0A5Z5_9PEZI</name>
<keyword evidence="4" id="KW-0067">ATP-binding</keyword>
<evidence type="ECO:0000313" key="8">
    <source>
        <dbReference type="Proteomes" id="UP001243989"/>
    </source>
</evidence>
<dbReference type="EMBL" id="JAHMHQ010000001">
    <property type="protein sequence ID" value="KAK1655691.1"/>
    <property type="molecule type" value="Genomic_DNA"/>
</dbReference>
<comment type="caution">
    <text evidence="7">The sequence shown here is derived from an EMBL/GenBank/DDBJ whole genome shotgun (WGS) entry which is preliminary data.</text>
</comment>
<dbReference type="InterPro" id="IPR034646">
    <property type="entry name" value="ADCK3_dom"/>
</dbReference>
<dbReference type="RefSeq" id="XP_060451735.1">
    <property type="nucleotide sequence ID" value="XM_060586464.1"/>
</dbReference>
<dbReference type="InterPro" id="IPR004147">
    <property type="entry name" value="ABC1_dom"/>
</dbReference>
<feature type="compositionally biased region" description="Basic and acidic residues" evidence="5">
    <location>
        <begin position="607"/>
        <end position="618"/>
    </location>
</feature>
<evidence type="ECO:0000259" key="6">
    <source>
        <dbReference type="Pfam" id="PF03109"/>
    </source>
</evidence>
<feature type="region of interest" description="Disordered" evidence="5">
    <location>
        <begin position="361"/>
        <end position="394"/>
    </location>
</feature>
<feature type="domain" description="ABC1 atypical kinase-like" evidence="6">
    <location>
        <begin position="772"/>
        <end position="1014"/>
    </location>
</feature>
<evidence type="ECO:0000313" key="7">
    <source>
        <dbReference type="EMBL" id="KAK1655691.1"/>
    </source>
</evidence>
<dbReference type="InterPro" id="IPR019148">
    <property type="entry name" value="Nuclear_protein_DGCR14_ESS-2"/>
</dbReference>
<gene>
    <name evidence="7" type="ORF">BDP81DRAFT_363364</name>
</gene>
<dbReference type="PANTHER" id="PTHR43851">
    <property type="match status" value="1"/>
</dbReference>
<protein>
    <submittedName>
        <fullName evidence="7">Nuclear protein Es2-domain-containing protein</fullName>
    </submittedName>
</protein>
<dbReference type="InterPro" id="IPR051409">
    <property type="entry name" value="Atypical_kinase_ADCK"/>
</dbReference>
<feature type="compositionally biased region" description="Low complexity" evidence="5">
    <location>
        <begin position="498"/>
        <end position="513"/>
    </location>
</feature>
<keyword evidence="3" id="KW-0547">Nucleotide-binding</keyword>
<dbReference type="PANTHER" id="PTHR43851:SF3">
    <property type="entry name" value="COENZYME Q8"/>
    <property type="match status" value="1"/>
</dbReference>
<reference evidence="7" key="1">
    <citation type="submission" date="2021-06" db="EMBL/GenBank/DDBJ databases">
        <title>Comparative genomics, transcriptomics and evolutionary studies reveal genomic signatures of adaptation to plant cell wall in hemibiotrophic fungi.</title>
        <authorList>
            <consortium name="DOE Joint Genome Institute"/>
            <person name="Baroncelli R."/>
            <person name="Diaz J.F."/>
            <person name="Benocci T."/>
            <person name="Peng M."/>
            <person name="Battaglia E."/>
            <person name="Haridas S."/>
            <person name="Andreopoulos W."/>
            <person name="Labutti K."/>
            <person name="Pangilinan J."/>
            <person name="Floch G.L."/>
            <person name="Makela M.R."/>
            <person name="Henrissat B."/>
            <person name="Grigoriev I.V."/>
            <person name="Crouch J.A."/>
            <person name="De Vries R.P."/>
            <person name="Sukno S.A."/>
            <person name="Thon M.R."/>
        </authorList>
    </citation>
    <scope>NUCLEOTIDE SEQUENCE</scope>
    <source>
        <strain evidence="7">CBS 102054</strain>
    </source>
</reference>
<dbReference type="Pfam" id="PF03109">
    <property type="entry name" value="ABC1"/>
    <property type="match status" value="1"/>
</dbReference>
<feature type="region of interest" description="Disordered" evidence="5">
    <location>
        <begin position="576"/>
        <end position="638"/>
    </location>
</feature>
<feature type="region of interest" description="Disordered" evidence="5">
    <location>
        <begin position="97"/>
        <end position="124"/>
    </location>
</feature>
<sequence length="1121" mass="122947">MMEPQERTSTALVRKRTDLELMPPPPAAKKIKRPKKVIDEDTYTDALSQIIARDFFPGLLEAETQQEYLDALESKDKAWISNAGQRLERVMTPGRNRVKRPMSFNNGGRTPSAYGADTPASTVSEAPKPAVDTNMSLANFQATYTSEDNESFYKLMDKQNQKKAEKYEWIWRGNKLPSKQMIKQAEVEAKLLETRSLVDDGWKRDRLAIKDVDDRPARPDSWNANPKNNLMFGPDGVDDDYESPAQRAQAQSMMPPKSINYQNTRVPQPETAERPSSPTLSAVRDAIAGKPRKEDQASSAVGGGETPRVNGYAFVDDEDDDDQVLPAPIINLGPGDATPNPFKLQEHRKRETLHHRLVERAAHSKRESVKNGLTGKLDRTPVPKFPSSSRVSGGLTPAAQRLWGKIGSPRAGSPHTSSLKATPMRARGSLLKGGASIVSSMRFADFAVDLAAVLGASRSVASRHVALRGRQLESFTKASSLTRKSPTAPEHTRDDAATEAPAPSEAPEAQTPTKNETPPSNKNSTSQASHPSLTPSSNFQPNLNSASGISPSSVSADDLPQGVNVNIFHSTRAAKLLGKEGEQPKVDFGPRKKLPPTKLPEFVDFSKLSKDAEIKKSATPESAPSTSQTTPQPEVVTSEAPIPAEPASATAAPTGPAPKDEPPVEAILGAAVDQTSTPAYALRESSVPATRLSRLWNYGGLAAGMMGGAITESIGRAFGGGGEGSVLLSAGNMERLVAKLSRMRGAALKMGQMMSFQDTKMLPGPIQEVLQRVQDRADYMPAWQRDKVLKANLGAEWRELFEDFEEKPIAAASIGQVHRATLKENGRKVAVKIQFPGVADSINSDLDNLGILLTATKLLPKGLYLNKTIDNARLELGWECDYEREAQCLIRYKELLADEPDTFLVPDVHLQACGKNVLTMDWMEGVGVTRVKSFTQEQKDWIGTQILRLCLREITEFKFMQTDPNWTNFLYNAETNKLELLDFGASREYPDEFVTQYVQLLAAASRTDREGVKALSESLGYLTGHESKLMVDAHVKSVLTLAEPFLGSAPEVYDFQDQTITERVKALIPVMLHERLAPPPEETYSLHRKLSGAFLLCAKLGSKVRCREMFEESLKKNGYNA</sequence>
<keyword evidence="2" id="KW-0808">Transferase</keyword>
<organism evidence="7 8">
    <name type="scientific">Colletotrichum phormii</name>
    <dbReference type="NCBI Taxonomy" id="359342"/>
    <lineage>
        <taxon>Eukaryota</taxon>
        <taxon>Fungi</taxon>
        <taxon>Dikarya</taxon>
        <taxon>Ascomycota</taxon>
        <taxon>Pezizomycotina</taxon>
        <taxon>Sordariomycetes</taxon>
        <taxon>Hypocreomycetidae</taxon>
        <taxon>Glomerellales</taxon>
        <taxon>Glomerellaceae</taxon>
        <taxon>Colletotrichum</taxon>
        <taxon>Colletotrichum acutatum species complex</taxon>
    </lineage>
</organism>